<keyword evidence="2" id="KW-0732">Signal</keyword>
<evidence type="ECO:0008006" key="5">
    <source>
        <dbReference type="Google" id="ProtNLM"/>
    </source>
</evidence>
<feature type="region of interest" description="Disordered" evidence="1">
    <location>
        <begin position="34"/>
        <end position="127"/>
    </location>
</feature>
<reference evidence="3" key="1">
    <citation type="submission" date="2017-08" db="EMBL/GenBank/DDBJ databases">
        <authorList>
            <person name="Polle J.E."/>
            <person name="Barry K."/>
            <person name="Cushman J."/>
            <person name="Schmutz J."/>
            <person name="Tran D."/>
            <person name="Hathwaick L.T."/>
            <person name="Yim W.C."/>
            <person name="Jenkins J."/>
            <person name="Mckie-Krisberg Z.M."/>
            <person name="Prochnik S."/>
            <person name="Lindquist E."/>
            <person name="Dockter R.B."/>
            <person name="Adam C."/>
            <person name="Molina H."/>
            <person name="Bunkerborg J."/>
            <person name="Jin E."/>
            <person name="Buchheim M."/>
            <person name="Magnuson J."/>
        </authorList>
    </citation>
    <scope>NUCLEOTIDE SEQUENCE</scope>
    <source>
        <strain evidence="3">CCAP 19/18</strain>
    </source>
</reference>
<feature type="compositionally biased region" description="Low complexity" evidence="1">
    <location>
        <begin position="69"/>
        <end position="79"/>
    </location>
</feature>
<dbReference type="EMBL" id="MU069500">
    <property type="protein sequence ID" value="KAF5840923.1"/>
    <property type="molecule type" value="Genomic_DNA"/>
</dbReference>
<dbReference type="Proteomes" id="UP000815325">
    <property type="component" value="Unassembled WGS sequence"/>
</dbReference>
<gene>
    <name evidence="3" type="ORF">DUNSADRAFT_15124</name>
</gene>
<feature type="chain" id="PRO_5045633564" description="Encoded protein" evidence="2">
    <location>
        <begin position="25"/>
        <end position="165"/>
    </location>
</feature>
<accession>A0ABQ7H253</accession>
<feature type="compositionally biased region" description="Acidic residues" evidence="1">
    <location>
        <begin position="82"/>
        <end position="95"/>
    </location>
</feature>
<evidence type="ECO:0000313" key="4">
    <source>
        <dbReference type="Proteomes" id="UP000815325"/>
    </source>
</evidence>
<evidence type="ECO:0000256" key="2">
    <source>
        <dbReference type="SAM" id="SignalP"/>
    </source>
</evidence>
<name>A0ABQ7H253_DUNSA</name>
<evidence type="ECO:0000313" key="3">
    <source>
        <dbReference type="EMBL" id="KAF5840923.1"/>
    </source>
</evidence>
<proteinExistence type="predicted"/>
<keyword evidence="4" id="KW-1185">Reference proteome</keyword>
<feature type="compositionally biased region" description="Acidic residues" evidence="1">
    <location>
        <begin position="103"/>
        <end position="114"/>
    </location>
</feature>
<feature type="signal peptide" evidence="2">
    <location>
        <begin position="1"/>
        <end position="24"/>
    </location>
</feature>
<organism evidence="3 4">
    <name type="scientific">Dunaliella salina</name>
    <name type="common">Green alga</name>
    <name type="synonym">Protococcus salinus</name>
    <dbReference type="NCBI Taxonomy" id="3046"/>
    <lineage>
        <taxon>Eukaryota</taxon>
        <taxon>Viridiplantae</taxon>
        <taxon>Chlorophyta</taxon>
        <taxon>core chlorophytes</taxon>
        <taxon>Chlorophyceae</taxon>
        <taxon>CS clade</taxon>
        <taxon>Chlamydomonadales</taxon>
        <taxon>Dunaliellaceae</taxon>
        <taxon>Dunaliella</taxon>
    </lineage>
</organism>
<feature type="compositionally biased region" description="Basic and acidic residues" evidence="1">
    <location>
        <begin position="116"/>
        <end position="127"/>
    </location>
</feature>
<evidence type="ECO:0000256" key="1">
    <source>
        <dbReference type="SAM" id="MobiDB-lite"/>
    </source>
</evidence>
<sequence>MILIFQALCLVLLLCALALHKGFAHGKLGTAASAGNADNGPPPHRGSGNGAAAPPRKVMFAGPSDEDPTAAPAAPISSSEGSDLDEEEEEEEEVPEAGGDAVDNQEEMNEEGGNDEVTRKEPSVETHDCYRLQVKKEIRSYLVQWVAEETENPQDLHEGAYDDDG</sequence>
<protein>
    <recommendedName>
        <fullName evidence="5">Encoded protein</fullName>
    </recommendedName>
</protein>
<comment type="caution">
    <text evidence="3">The sequence shown here is derived from an EMBL/GenBank/DDBJ whole genome shotgun (WGS) entry which is preliminary data.</text>
</comment>